<dbReference type="FunFam" id="3.40.50.300:FF:001376">
    <property type="entry name" value="tRNA modification GTPase MnmE"/>
    <property type="match status" value="1"/>
</dbReference>
<name>A0A7S6WPN6_9SPIR</name>
<feature type="binding site" evidence="10">
    <location>
        <position position="260"/>
    </location>
    <ligand>
        <name>Mg(2+)</name>
        <dbReference type="ChEBI" id="CHEBI:18420"/>
    </ligand>
</feature>
<dbReference type="Pfam" id="PF12631">
    <property type="entry name" value="MnmE_helical"/>
    <property type="match status" value="1"/>
</dbReference>
<dbReference type="NCBIfam" id="TIGR00450">
    <property type="entry name" value="mnmE_trmE_thdF"/>
    <property type="match status" value="1"/>
</dbReference>
<evidence type="ECO:0000256" key="2">
    <source>
        <dbReference type="ARBA" id="ARBA00022490"/>
    </source>
</evidence>
<feature type="binding site" evidence="10">
    <location>
        <position position="235"/>
    </location>
    <ligand>
        <name>K(+)</name>
        <dbReference type="ChEBI" id="CHEBI:29103"/>
    </ligand>
</feature>
<feature type="binding site" evidence="10">
    <location>
        <begin position="254"/>
        <end position="260"/>
    </location>
    <ligand>
        <name>GTP</name>
        <dbReference type="ChEBI" id="CHEBI:37565"/>
    </ligand>
</feature>
<dbReference type="CDD" id="cd04164">
    <property type="entry name" value="trmE"/>
    <property type="match status" value="1"/>
</dbReference>
<dbReference type="GO" id="GO:0005829">
    <property type="term" value="C:cytosol"/>
    <property type="evidence" value="ECO:0007669"/>
    <property type="project" value="TreeGrafter"/>
</dbReference>
<evidence type="ECO:0000256" key="3">
    <source>
        <dbReference type="ARBA" id="ARBA00022694"/>
    </source>
</evidence>
<dbReference type="GO" id="GO:0003924">
    <property type="term" value="F:GTPase activity"/>
    <property type="evidence" value="ECO:0007669"/>
    <property type="project" value="UniProtKB-UniRule"/>
</dbReference>
<comment type="function">
    <text evidence="10">Exhibits a very high intrinsic GTPase hydrolysis rate. Involved in the addition of a carboxymethylaminomethyl (cmnm) group at the wobble position (U34) of certain tRNAs, forming tRNA-cmnm(5)s(2)U34.</text>
</comment>
<dbReference type="Gene3D" id="3.30.1360.120">
    <property type="entry name" value="Probable tRNA modification gtpase trme, domain 1"/>
    <property type="match status" value="1"/>
</dbReference>
<dbReference type="InterPro" id="IPR031168">
    <property type="entry name" value="G_TrmE"/>
</dbReference>
<proteinExistence type="inferred from homology"/>
<dbReference type="InterPro" id="IPR018948">
    <property type="entry name" value="GTP-bd_TrmE_N"/>
</dbReference>
<evidence type="ECO:0000256" key="4">
    <source>
        <dbReference type="ARBA" id="ARBA00022723"/>
    </source>
</evidence>
<comment type="subcellular location">
    <subcellularLocation>
        <location evidence="10">Cytoplasm</location>
    </subcellularLocation>
</comment>
<accession>A0A7S6WPN6</accession>
<evidence type="ECO:0000256" key="9">
    <source>
        <dbReference type="ARBA" id="ARBA00023134"/>
    </source>
</evidence>
<evidence type="ECO:0000256" key="7">
    <source>
        <dbReference type="ARBA" id="ARBA00022842"/>
    </source>
</evidence>
<feature type="domain" description="TrmE-type G" evidence="12">
    <location>
        <begin position="225"/>
        <end position="391"/>
    </location>
</feature>
<dbReference type="InterPro" id="IPR004520">
    <property type="entry name" value="GTPase_MnmE"/>
</dbReference>
<feature type="binding site" evidence="10">
    <location>
        <begin position="235"/>
        <end position="240"/>
    </location>
    <ligand>
        <name>GTP</name>
        <dbReference type="ChEBI" id="CHEBI:37565"/>
    </ligand>
</feature>
<keyword evidence="3 10" id="KW-0819">tRNA processing</keyword>
<keyword evidence="7 10" id="KW-0460">Magnesium</keyword>
<evidence type="ECO:0000256" key="11">
    <source>
        <dbReference type="RuleBase" id="RU003313"/>
    </source>
</evidence>
<dbReference type="SUPFAM" id="SSF52540">
    <property type="entry name" value="P-loop containing nucleoside triphosphate hydrolases"/>
    <property type="match status" value="1"/>
</dbReference>
<evidence type="ECO:0000313" key="14">
    <source>
        <dbReference type="Proteomes" id="UP000593915"/>
    </source>
</evidence>
<feature type="binding site" evidence="10">
    <location>
        <position position="28"/>
    </location>
    <ligand>
        <name>(6S)-5-formyl-5,6,7,8-tetrahydrofolate</name>
        <dbReference type="ChEBI" id="CHEBI:57457"/>
    </ligand>
</feature>
<feature type="binding site" evidence="10">
    <location>
        <position position="254"/>
    </location>
    <ligand>
        <name>K(+)</name>
        <dbReference type="ChEBI" id="CHEBI:29103"/>
    </ligand>
</feature>
<protein>
    <recommendedName>
        <fullName evidence="10">tRNA modification GTPase MnmE</fullName>
        <ecNumber evidence="10">3.6.-.-</ecNumber>
    </recommendedName>
</protein>
<dbReference type="InterPro" id="IPR006073">
    <property type="entry name" value="GTP-bd"/>
</dbReference>
<dbReference type="InterPro" id="IPR027266">
    <property type="entry name" value="TrmE/GcvT-like"/>
</dbReference>
<keyword evidence="4 10" id="KW-0479">Metal-binding</keyword>
<dbReference type="CDD" id="cd14858">
    <property type="entry name" value="TrmE_N"/>
    <property type="match status" value="1"/>
</dbReference>
<evidence type="ECO:0000259" key="12">
    <source>
        <dbReference type="PROSITE" id="PS51709"/>
    </source>
</evidence>
<evidence type="ECO:0000256" key="10">
    <source>
        <dbReference type="HAMAP-Rule" id="MF_00379"/>
    </source>
</evidence>
<dbReference type="PANTHER" id="PTHR42714:SF2">
    <property type="entry name" value="TRNA MODIFICATION GTPASE GTPBP3, MITOCHONDRIAL"/>
    <property type="match status" value="1"/>
</dbReference>
<evidence type="ECO:0000256" key="1">
    <source>
        <dbReference type="ARBA" id="ARBA00011043"/>
    </source>
</evidence>
<feature type="binding site" evidence="10">
    <location>
        <position position="91"/>
    </location>
    <ligand>
        <name>(6S)-5-formyl-5,6,7,8-tetrahydrofolate</name>
        <dbReference type="ChEBI" id="CHEBI:57457"/>
    </ligand>
</feature>
<dbReference type="Pfam" id="PF01926">
    <property type="entry name" value="MMR_HSR1"/>
    <property type="match status" value="1"/>
</dbReference>
<sequence>MQAGKYGLDDAIAAIATALSPAALGIVRTSGANCIELSASIFSKPGTLLKAAGNSVLHGWVINPKTKIKIDEVTVCVYRAPKSFTGEDSVEFICHGGTAVVLSIYRLLLQNGFRAAEGGEFTFRAFANGKTDLTRAEAVNEIINSKTDTAVELAAGRLSGSVFSEIKRIKESLLKVIAAADVEIEYPEDEETVEGVFSSDLILQVLNPLQILYDSWASEKIFIDGARVVLAGKTNAGKSSLFNVLLKEDRAIVSDIHGTTRDWLEAGLNFNGIPVNLYDTAGFRYTQDKIEAIGVERSLKISREADLVLYLLDSAEVVKDSKLNDDDLNFIKNSPVPIITVITKTDLLDSGKEKLIIKILKDENILNYIFISAKNYKGIKELSAAAYGLLASSSNSLSKGASLGSERQKEAVSNALQFLNSAYENAAAGFPLDLITEDLEEALRFLGEVTGEVNSEDILDKVFSGFCVGK</sequence>
<organism evidence="13 14">
    <name type="scientific">Treponema pedis</name>
    <dbReference type="NCBI Taxonomy" id="409322"/>
    <lineage>
        <taxon>Bacteria</taxon>
        <taxon>Pseudomonadati</taxon>
        <taxon>Spirochaetota</taxon>
        <taxon>Spirochaetia</taxon>
        <taxon>Spirochaetales</taxon>
        <taxon>Treponemataceae</taxon>
        <taxon>Treponema</taxon>
    </lineage>
</organism>
<feature type="binding site" evidence="10">
    <location>
        <position position="130"/>
    </location>
    <ligand>
        <name>(6S)-5-formyl-5,6,7,8-tetrahydrofolate</name>
        <dbReference type="ChEBI" id="CHEBI:57457"/>
    </ligand>
</feature>
<keyword evidence="2 10" id="KW-0963">Cytoplasm</keyword>
<dbReference type="EMBL" id="CP061839">
    <property type="protein sequence ID" value="QOW61005.1"/>
    <property type="molecule type" value="Genomic_DNA"/>
</dbReference>
<evidence type="ECO:0000313" key="13">
    <source>
        <dbReference type="EMBL" id="QOW61005.1"/>
    </source>
</evidence>
<reference evidence="13 14" key="1">
    <citation type="submission" date="2020-09" db="EMBL/GenBank/DDBJ databases">
        <title>Characterization of Treponema spp. from bovine digital dermatitis in Korea.</title>
        <authorList>
            <person name="Espiritu H.M."/>
            <person name="Cho Y.I."/>
            <person name="Mamuad L."/>
        </authorList>
    </citation>
    <scope>NUCLEOTIDE SEQUENCE [LARGE SCALE GENOMIC DNA]</scope>
    <source>
        <strain evidence="13 14">KS1</strain>
    </source>
</reference>
<dbReference type="Pfam" id="PF10396">
    <property type="entry name" value="TrmE_N"/>
    <property type="match status" value="1"/>
</dbReference>
<keyword evidence="6 10" id="KW-0378">Hydrolase</keyword>
<dbReference type="Gene3D" id="3.40.50.300">
    <property type="entry name" value="P-loop containing nucleotide triphosphate hydrolases"/>
    <property type="match status" value="1"/>
</dbReference>
<dbReference type="GO" id="GO:0030488">
    <property type="term" value="P:tRNA methylation"/>
    <property type="evidence" value="ECO:0007669"/>
    <property type="project" value="TreeGrafter"/>
</dbReference>
<dbReference type="GO" id="GO:0002098">
    <property type="term" value="P:tRNA wobble uridine modification"/>
    <property type="evidence" value="ECO:0007669"/>
    <property type="project" value="TreeGrafter"/>
</dbReference>
<dbReference type="GeneID" id="301089615"/>
<dbReference type="NCBIfam" id="TIGR00231">
    <property type="entry name" value="small_GTP"/>
    <property type="match status" value="1"/>
</dbReference>
<comment type="caution">
    <text evidence="10">Lacks conserved residue(s) required for the propagation of feature annotation.</text>
</comment>
<dbReference type="PROSITE" id="PS51709">
    <property type="entry name" value="G_TRME"/>
    <property type="match status" value="1"/>
</dbReference>
<dbReference type="InterPro" id="IPR027368">
    <property type="entry name" value="MnmE_dom2"/>
</dbReference>
<gene>
    <name evidence="10 13" type="primary">mnmE</name>
    <name evidence="10" type="synonym">trmE</name>
    <name evidence="13" type="ORF">IFE08_00860</name>
</gene>
<feature type="binding site" evidence="10">
    <location>
        <position position="259"/>
    </location>
    <ligand>
        <name>K(+)</name>
        <dbReference type="ChEBI" id="CHEBI:29103"/>
    </ligand>
</feature>
<dbReference type="EC" id="3.6.-.-" evidence="10"/>
<dbReference type="HAMAP" id="MF_00379">
    <property type="entry name" value="GTPase_MnmE"/>
    <property type="match status" value="1"/>
</dbReference>
<keyword evidence="8 10" id="KW-0630">Potassium</keyword>
<dbReference type="Gene3D" id="1.20.120.430">
    <property type="entry name" value="tRNA modification GTPase MnmE domain 2"/>
    <property type="match status" value="1"/>
</dbReference>
<dbReference type="InterPro" id="IPR025867">
    <property type="entry name" value="MnmE_helical"/>
</dbReference>
<comment type="cofactor">
    <cofactor evidence="10">
        <name>K(+)</name>
        <dbReference type="ChEBI" id="CHEBI:29103"/>
    </cofactor>
    <text evidence="10">Binds 1 potassium ion per subunit.</text>
</comment>
<dbReference type="InterPro" id="IPR027417">
    <property type="entry name" value="P-loop_NTPase"/>
</dbReference>
<comment type="subunit">
    <text evidence="10">Homodimer. Heterotetramer of two MnmE and two MnmG subunits.</text>
</comment>
<dbReference type="PANTHER" id="PTHR42714">
    <property type="entry name" value="TRNA MODIFICATION GTPASE GTPBP3"/>
    <property type="match status" value="1"/>
</dbReference>
<feature type="binding site" evidence="10">
    <location>
        <position position="239"/>
    </location>
    <ligand>
        <name>Mg(2+)</name>
        <dbReference type="ChEBI" id="CHEBI:18420"/>
    </ligand>
</feature>
<evidence type="ECO:0000256" key="8">
    <source>
        <dbReference type="ARBA" id="ARBA00022958"/>
    </source>
</evidence>
<keyword evidence="5 10" id="KW-0547">Nucleotide-binding</keyword>
<dbReference type="GO" id="GO:0046872">
    <property type="term" value="F:metal ion binding"/>
    <property type="evidence" value="ECO:0007669"/>
    <property type="project" value="UniProtKB-KW"/>
</dbReference>
<dbReference type="AlphaFoldDB" id="A0A7S6WPN6"/>
<feature type="binding site" evidence="10">
    <location>
        <begin position="279"/>
        <end position="282"/>
    </location>
    <ligand>
        <name>GTP</name>
        <dbReference type="ChEBI" id="CHEBI:37565"/>
    </ligand>
</feature>
<keyword evidence="9 10" id="KW-0342">GTP-binding</keyword>
<dbReference type="GO" id="GO:0005525">
    <property type="term" value="F:GTP binding"/>
    <property type="evidence" value="ECO:0007669"/>
    <property type="project" value="UniProtKB-UniRule"/>
</dbReference>
<dbReference type="Proteomes" id="UP000593915">
    <property type="component" value="Chromosome"/>
</dbReference>
<evidence type="ECO:0000256" key="5">
    <source>
        <dbReference type="ARBA" id="ARBA00022741"/>
    </source>
</evidence>
<dbReference type="InterPro" id="IPR005225">
    <property type="entry name" value="Small_GTP-bd"/>
</dbReference>
<feature type="binding site" evidence="10">
    <location>
        <position position="256"/>
    </location>
    <ligand>
        <name>K(+)</name>
        <dbReference type="ChEBI" id="CHEBI:29103"/>
    </ligand>
</feature>
<dbReference type="RefSeq" id="WP_020964770.1">
    <property type="nucleotide sequence ID" value="NZ_CP061839.1"/>
</dbReference>
<comment type="similarity">
    <text evidence="1 10 11">Belongs to the TRAFAC class TrmE-Era-EngA-EngB-Septin-like GTPase superfamily. TrmE GTPase family.</text>
</comment>
<feature type="binding site" evidence="10">
    <location>
        <position position="470"/>
    </location>
    <ligand>
        <name>(6S)-5-formyl-5,6,7,8-tetrahydrofolate</name>
        <dbReference type="ChEBI" id="CHEBI:57457"/>
    </ligand>
</feature>
<evidence type="ECO:0000256" key="6">
    <source>
        <dbReference type="ARBA" id="ARBA00022801"/>
    </source>
</evidence>